<dbReference type="GO" id="GO:0005886">
    <property type="term" value="C:plasma membrane"/>
    <property type="evidence" value="ECO:0007669"/>
    <property type="project" value="UniProtKB-SubCell"/>
</dbReference>
<dbReference type="InterPro" id="IPR001123">
    <property type="entry name" value="LeuE-type"/>
</dbReference>
<evidence type="ECO:0000256" key="4">
    <source>
        <dbReference type="ARBA" id="ARBA00022989"/>
    </source>
</evidence>
<reference evidence="7" key="1">
    <citation type="submission" date="2020-02" db="EMBL/GenBank/DDBJ databases">
        <authorList>
            <person name="Meier V. D."/>
        </authorList>
    </citation>
    <scope>NUCLEOTIDE SEQUENCE</scope>
    <source>
        <strain evidence="7">AVDCRST_MAG35</strain>
    </source>
</reference>
<sequence length="212" mass="21366">MPTVVPVDLAALTAGAAGLGLGLSLIVAIGAQNAFVLRQGLRGKHVAVVVAVCVVSDVLLIVAGVAGAGAVLEQWPPAVTLVRFAGAAFLAGYGLLAARRAVRPAALLPTDAAAPASRAATVGTVLALTWLNPHVYLDTVVLLGSIAQTHDGDRWWFAAGAGTGSAAWFAALGYGARLLRPLFARPVAWRVLDAAIAVVMLALAASLVVGAL</sequence>
<feature type="transmembrane region" description="Helical" evidence="6">
    <location>
        <begin position="156"/>
        <end position="175"/>
    </location>
</feature>
<keyword evidence="4 6" id="KW-1133">Transmembrane helix</keyword>
<keyword evidence="2" id="KW-1003">Cell membrane</keyword>
<evidence type="ECO:0000256" key="6">
    <source>
        <dbReference type="SAM" id="Phobius"/>
    </source>
</evidence>
<keyword evidence="5 6" id="KW-0472">Membrane</keyword>
<feature type="transmembrane region" description="Helical" evidence="6">
    <location>
        <begin position="78"/>
        <end position="98"/>
    </location>
</feature>
<evidence type="ECO:0000313" key="7">
    <source>
        <dbReference type="EMBL" id="CAA9387480.1"/>
    </source>
</evidence>
<feature type="transmembrane region" description="Helical" evidence="6">
    <location>
        <begin position="187"/>
        <end position="209"/>
    </location>
</feature>
<evidence type="ECO:0000256" key="5">
    <source>
        <dbReference type="ARBA" id="ARBA00023136"/>
    </source>
</evidence>
<evidence type="ECO:0000256" key="1">
    <source>
        <dbReference type="ARBA" id="ARBA00004651"/>
    </source>
</evidence>
<protein>
    <submittedName>
        <fullName evidence="7">Arginine exporter protein ArgO</fullName>
    </submittedName>
</protein>
<organism evidence="7">
    <name type="scientific">uncultured Quadrisphaera sp</name>
    <dbReference type="NCBI Taxonomy" id="904978"/>
    <lineage>
        <taxon>Bacteria</taxon>
        <taxon>Bacillati</taxon>
        <taxon>Actinomycetota</taxon>
        <taxon>Actinomycetes</taxon>
        <taxon>Kineosporiales</taxon>
        <taxon>Kineosporiaceae</taxon>
        <taxon>Quadrisphaera</taxon>
        <taxon>environmental samples</taxon>
    </lineage>
</organism>
<evidence type="ECO:0000256" key="3">
    <source>
        <dbReference type="ARBA" id="ARBA00022692"/>
    </source>
</evidence>
<comment type="subcellular location">
    <subcellularLocation>
        <location evidence="1">Cell membrane</location>
        <topology evidence="1">Multi-pass membrane protein</topology>
    </subcellularLocation>
</comment>
<keyword evidence="3 6" id="KW-0812">Transmembrane</keyword>
<accession>A0A6J4NGA2</accession>
<dbReference type="GO" id="GO:0015171">
    <property type="term" value="F:amino acid transmembrane transporter activity"/>
    <property type="evidence" value="ECO:0007669"/>
    <property type="project" value="TreeGrafter"/>
</dbReference>
<evidence type="ECO:0000256" key="2">
    <source>
        <dbReference type="ARBA" id="ARBA00022475"/>
    </source>
</evidence>
<gene>
    <name evidence="7" type="ORF">AVDCRST_MAG35-224</name>
</gene>
<dbReference type="EMBL" id="CADCUY010000041">
    <property type="protein sequence ID" value="CAA9387480.1"/>
    <property type="molecule type" value="Genomic_DNA"/>
</dbReference>
<dbReference type="PANTHER" id="PTHR30086:SF20">
    <property type="entry name" value="ARGININE EXPORTER PROTEIN ARGO-RELATED"/>
    <property type="match status" value="1"/>
</dbReference>
<dbReference type="PANTHER" id="PTHR30086">
    <property type="entry name" value="ARGININE EXPORTER PROTEIN ARGO"/>
    <property type="match status" value="1"/>
</dbReference>
<name>A0A6J4NGA2_9ACTN</name>
<proteinExistence type="predicted"/>
<feature type="transmembrane region" description="Helical" evidence="6">
    <location>
        <begin position="12"/>
        <end position="36"/>
    </location>
</feature>
<feature type="transmembrane region" description="Helical" evidence="6">
    <location>
        <begin position="48"/>
        <end position="72"/>
    </location>
</feature>
<dbReference type="AlphaFoldDB" id="A0A6J4NGA2"/>
<dbReference type="Pfam" id="PF01810">
    <property type="entry name" value="LysE"/>
    <property type="match status" value="1"/>
</dbReference>